<evidence type="ECO:0000313" key="2">
    <source>
        <dbReference type="EMBL" id="KAF0932401.1"/>
    </source>
</evidence>
<dbReference type="AlphaFoldDB" id="A0A6G1F699"/>
<gene>
    <name evidence="2" type="ORF">E2562_010316</name>
</gene>
<keyword evidence="3" id="KW-1185">Reference proteome</keyword>
<reference evidence="2 3" key="1">
    <citation type="submission" date="2019-11" db="EMBL/GenBank/DDBJ databases">
        <title>Whole genome sequence of Oryza granulata.</title>
        <authorList>
            <person name="Li W."/>
        </authorList>
    </citation>
    <scope>NUCLEOTIDE SEQUENCE [LARGE SCALE GENOMIC DNA]</scope>
    <source>
        <strain evidence="3">cv. Menghai</strain>
        <tissue evidence="2">Leaf</tissue>
    </source>
</reference>
<feature type="region of interest" description="Disordered" evidence="1">
    <location>
        <begin position="1"/>
        <end position="60"/>
    </location>
</feature>
<dbReference type="EMBL" id="SPHZ02000001">
    <property type="protein sequence ID" value="KAF0932401.1"/>
    <property type="molecule type" value="Genomic_DNA"/>
</dbReference>
<dbReference type="Proteomes" id="UP000479710">
    <property type="component" value="Unassembled WGS sequence"/>
</dbReference>
<proteinExistence type="predicted"/>
<sequence>MKAEETERAPGVLRAPDPPSGCRRQWSSKRRPDQRLRLVDLGSECGEEGGESGGLSHLHQ</sequence>
<evidence type="ECO:0000256" key="1">
    <source>
        <dbReference type="SAM" id="MobiDB-lite"/>
    </source>
</evidence>
<comment type="caution">
    <text evidence="2">The sequence shown here is derived from an EMBL/GenBank/DDBJ whole genome shotgun (WGS) entry which is preliminary data.</text>
</comment>
<name>A0A6G1F699_9ORYZ</name>
<evidence type="ECO:0000313" key="3">
    <source>
        <dbReference type="Proteomes" id="UP000479710"/>
    </source>
</evidence>
<accession>A0A6G1F699</accession>
<protein>
    <submittedName>
        <fullName evidence="2">Uncharacterized protein</fullName>
    </submittedName>
</protein>
<organism evidence="2 3">
    <name type="scientific">Oryza meyeriana var. granulata</name>
    <dbReference type="NCBI Taxonomy" id="110450"/>
    <lineage>
        <taxon>Eukaryota</taxon>
        <taxon>Viridiplantae</taxon>
        <taxon>Streptophyta</taxon>
        <taxon>Embryophyta</taxon>
        <taxon>Tracheophyta</taxon>
        <taxon>Spermatophyta</taxon>
        <taxon>Magnoliopsida</taxon>
        <taxon>Liliopsida</taxon>
        <taxon>Poales</taxon>
        <taxon>Poaceae</taxon>
        <taxon>BOP clade</taxon>
        <taxon>Oryzoideae</taxon>
        <taxon>Oryzeae</taxon>
        <taxon>Oryzinae</taxon>
        <taxon>Oryza</taxon>
        <taxon>Oryza meyeriana</taxon>
    </lineage>
</organism>